<dbReference type="Proteomes" id="UP000008370">
    <property type="component" value="Unassembled WGS sequence"/>
</dbReference>
<gene>
    <name evidence="1" type="ORF">PHACADRAFT_254492</name>
</gene>
<reference evidence="1 2" key="1">
    <citation type="journal article" date="2012" name="BMC Genomics">
        <title>Comparative genomics of the white-rot fungi, Phanerochaete carnosa and P. chrysosporium, to elucidate the genetic basis of the distinct wood types they colonize.</title>
        <authorList>
            <person name="Suzuki H."/>
            <person name="MacDonald J."/>
            <person name="Syed K."/>
            <person name="Salamov A."/>
            <person name="Hori C."/>
            <person name="Aerts A."/>
            <person name="Henrissat B."/>
            <person name="Wiebenga A."/>
            <person name="vanKuyk P.A."/>
            <person name="Barry K."/>
            <person name="Lindquist E."/>
            <person name="LaButti K."/>
            <person name="Lapidus A."/>
            <person name="Lucas S."/>
            <person name="Coutinho P."/>
            <person name="Gong Y."/>
            <person name="Samejima M."/>
            <person name="Mahadevan R."/>
            <person name="Abou-Zaid M."/>
            <person name="de Vries R.P."/>
            <person name="Igarashi K."/>
            <person name="Yadav J.S."/>
            <person name="Grigoriev I.V."/>
            <person name="Master E.R."/>
        </authorList>
    </citation>
    <scope>NUCLEOTIDE SEQUENCE [LARGE SCALE GENOMIC DNA]</scope>
    <source>
        <strain evidence="1 2">HHB-10118-sp</strain>
    </source>
</reference>
<dbReference type="InParanoid" id="K5VZL0"/>
<evidence type="ECO:0000313" key="2">
    <source>
        <dbReference type="Proteomes" id="UP000008370"/>
    </source>
</evidence>
<dbReference type="RefSeq" id="XP_007394846.1">
    <property type="nucleotide sequence ID" value="XM_007394784.1"/>
</dbReference>
<sequence>MANRNEDTQTSANQRNRTIIWGLIQMVTSGIVPTYNLFQSECSNASEIYTLTPSTPSTVPLQCVHIGQGAIPNTLADIPCDRLSIDDLLAELNKILGTSYTLDTPGLHDFLDYALGTSHDFGEVYGTLRSLRLEWSHWRRPEDSAAALAEMKRRRHKIQQRRNKAIRGRSVQDTQIPPRRVWDLYSNRVLPYHVMPPTEFEFIDFVPDELWTVSHSWVHAQEREDIMTPINGCRWPVPLPRGISLDHIRIELLNMGAEYVWLDVLCLWQEGITEDDKARLEEWKLDVPTIGHIYQARPYGRPCVTYFNGLGLPLDPSPAVIESDRHWFNRVWTLQETLPNWIPGGLTAVPHSDSPSFFSHLQNLLRSLSTQSHFQKSFDAPRAMAKRYCTTELDRIAGIGYFLQCPTLPLYDRSASLESAWALLIKHMDAQQLTRLFIQYESDVPFGLFVSWAGFLASRPALQCSWQLMDLLDPHTNKLGQYFHEPLATTPCYIISSPGDTHQDSGPQALQLHFYNRTDPITVQVSTTGTHGCLVPNVPYRLLHIGGSGIFWAVVEVVGERGRRGERTLEVIKWGMIQIDRSEGWEFRKLGLAAGRTKVVYLSGKDALAKSGHVDKYIEAFNRARKNLQAENKS</sequence>
<dbReference type="KEGG" id="pco:PHACADRAFT_254492"/>
<organism evidence="1 2">
    <name type="scientific">Phanerochaete carnosa (strain HHB-10118-sp)</name>
    <name type="common">White-rot fungus</name>
    <name type="synonym">Peniophora carnosa</name>
    <dbReference type="NCBI Taxonomy" id="650164"/>
    <lineage>
        <taxon>Eukaryota</taxon>
        <taxon>Fungi</taxon>
        <taxon>Dikarya</taxon>
        <taxon>Basidiomycota</taxon>
        <taxon>Agaricomycotina</taxon>
        <taxon>Agaricomycetes</taxon>
        <taxon>Polyporales</taxon>
        <taxon>Phanerochaetaceae</taxon>
        <taxon>Phanerochaete</taxon>
    </lineage>
</organism>
<evidence type="ECO:0000313" key="1">
    <source>
        <dbReference type="EMBL" id="EKM57018.1"/>
    </source>
</evidence>
<proteinExistence type="predicted"/>
<evidence type="ECO:0008006" key="3">
    <source>
        <dbReference type="Google" id="ProtNLM"/>
    </source>
</evidence>
<dbReference type="OrthoDB" id="2957144at2759"/>
<accession>K5VZL0</accession>
<dbReference type="GeneID" id="18916080"/>
<dbReference type="AlphaFoldDB" id="K5VZL0"/>
<dbReference type="HOGENOM" id="CLU_016205_0_0_1"/>
<name>K5VZL0_PHACS</name>
<protein>
    <recommendedName>
        <fullName evidence="3">Heterokaryon incompatibility domain-containing protein</fullName>
    </recommendedName>
</protein>
<keyword evidence="2" id="KW-1185">Reference proteome</keyword>
<dbReference type="EMBL" id="JH930471">
    <property type="protein sequence ID" value="EKM57018.1"/>
    <property type="molecule type" value="Genomic_DNA"/>
</dbReference>